<feature type="domain" description="GFO/IDH/MocA-like oxidoreductase" evidence="3">
    <location>
        <begin position="143"/>
        <end position="229"/>
    </location>
</feature>
<dbReference type="GO" id="GO:0000166">
    <property type="term" value="F:nucleotide binding"/>
    <property type="evidence" value="ECO:0007669"/>
    <property type="project" value="InterPro"/>
</dbReference>
<evidence type="ECO:0000259" key="2">
    <source>
        <dbReference type="Pfam" id="PF01408"/>
    </source>
</evidence>
<dbReference type="Gene3D" id="3.30.360.10">
    <property type="entry name" value="Dihydrodipicolinate Reductase, domain 2"/>
    <property type="match status" value="1"/>
</dbReference>
<feature type="domain" description="Gfo/Idh/MocA-like oxidoreductase N-terminal" evidence="2">
    <location>
        <begin position="4"/>
        <end position="122"/>
    </location>
</feature>
<protein>
    <submittedName>
        <fullName evidence="4">Gfo/Idh/MocA family oxidoreductase</fullName>
    </submittedName>
</protein>
<dbReference type="RefSeq" id="WP_148085467.1">
    <property type="nucleotide sequence ID" value="NZ_RPOH01000034.1"/>
</dbReference>
<evidence type="ECO:0000259" key="3">
    <source>
        <dbReference type="Pfam" id="PF22725"/>
    </source>
</evidence>
<feature type="non-terminal residue" evidence="4">
    <location>
        <position position="231"/>
    </location>
</feature>
<organism evidence="4 5">
    <name type="scientific">Buttiauxella warmboldiae</name>
    <dbReference type="NCBI Taxonomy" id="82993"/>
    <lineage>
        <taxon>Bacteria</taxon>
        <taxon>Pseudomonadati</taxon>
        <taxon>Pseudomonadota</taxon>
        <taxon>Gammaproteobacteria</taxon>
        <taxon>Enterobacterales</taxon>
        <taxon>Enterobacteriaceae</taxon>
        <taxon>Buttiauxella</taxon>
    </lineage>
</organism>
<gene>
    <name evidence="4" type="ORF">EHN07_09710</name>
</gene>
<comment type="caution">
    <text evidence="4">The sequence shown here is derived from an EMBL/GenBank/DDBJ whole genome shotgun (WGS) entry which is preliminary data.</text>
</comment>
<dbReference type="PANTHER" id="PTHR43818">
    <property type="entry name" value="BCDNA.GH03377"/>
    <property type="match status" value="1"/>
</dbReference>
<dbReference type="SUPFAM" id="SSF51735">
    <property type="entry name" value="NAD(P)-binding Rossmann-fold domains"/>
    <property type="match status" value="1"/>
</dbReference>
<dbReference type="AlphaFoldDB" id="A0A3N5E812"/>
<dbReference type="InterPro" id="IPR000683">
    <property type="entry name" value="Gfo/Idh/MocA-like_OxRdtase_N"/>
</dbReference>
<dbReference type="InterPro" id="IPR055170">
    <property type="entry name" value="GFO_IDH_MocA-like_dom"/>
</dbReference>
<evidence type="ECO:0000313" key="5">
    <source>
        <dbReference type="Proteomes" id="UP000268615"/>
    </source>
</evidence>
<sequence length="231" mass="25514">MNKIKTAVVGTGIYGRHHINAYLNNPDVELVAVCDSDAERCGQAAEEFKRPGYTRLHALLDEEEVDVISIATSDPYHKDPALQAISKGKHVLIEKPLATTVADCLEIINAAERHGVTVGVDFHKRWDPAVIRVRMETQLPATGRIIRGYISMDDVIAVPTTWLGWSAQSSPVWFLGSHCFDLVRYLSGQEVKSVYAVGQKRLLATRGIDTRDSVQSTLLMEDGSSWVVENG</sequence>
<dbReference type="Proteomes" id="UP000268615">
    <property type="component" value="Unassembled WGS sequence"/>
</dbReference>
<dbReference type="PANTHER" id="PTHR43818:SF11">
    <property type="entry name" value="BCDNA.GH03377"/>
    <property type="match status" value="1"/>
</dbReference>
<dbReference type="SUPFAM" id="SSF55347">
    <property type="entry name" value="Glyceraldehyde-3-phosphate dehydrogenase-like, C-terminal domain"/>
    <property type="match status" value="1"/>
</dbReference>
<dbReference type="Pfam" id="PF01408">
    <property type="entry name" value="GFO_IDH_MocA"/>
    <property type="match status" value="1"/>
</dbReference>
<proteinExistence type="predicted"/>
<reference evidence="4 5" key="1">
    <citation type="submission" date="2018-11" db="EMBL/GenBank/DDBJ databases">
        <title>Draft genome sequence of Buttiauxella warmboldiae CCUG 35512.</title>
        <authorList>
            <person name="Salva-Serra F."/>
            <person name="Marathe N."/>
            <person name="Moore E."/>
            <person name="Svensson L."/>
            <person name="Engstrom-Jakobsson H."/>
        </authorList>
    </citation>
    <scope>NUCLEOTIDE SEQUENCE [LARGE SCALE GENOMIC DNA]</scope>
    <source>
        <strain evidence="4 5">CCUG 35512</strain>
    </source>
</reference>
<evidence type="ECO:0000313" key="4">
    <source>
        <dbReference type="EMBL" id="RPH28243.1"/>
    </source>
</evidence>
<dbReference type="EMBL" id="RPOH01000034">
    <property type="protein sequence ID" value="RPH28243.1"/>
    <property type="molecule type" value="Genomic_DNA"/>
</dbReference>
<keyword evidence="1" id="KW-0560">Oxidoreductase</keyword>
<dbReference type="InterPro" id="IPR036291">
    <property type="entry name" value="NAD(P)-bd_dom_sf"/>
</dbReference>
<dbReference type="InterPro" id="IPR050463">
    <property type="entry name" value="Gfo/Idh/MocA_oxidrdct_glycsds"/>
</dbReference>
<evidence type="ECO:0000256" key="1">
    <source>
        <dbReference type="ARBA" id="ARBA00023002"/>
    </source>
</evidence>
<dbReference type="Gene3D" id="3.40.50.720">
    <property type="entry name" value="NAD(P)-binding Rossmann-like Domain"/>
    <property type="match status" value="1"/>
</dbReference>
<dbReference type="OrthoDB" id="9801953at2"/>
<accession>A0A3N5E812</accession>
<dbReference type="Pfam" id="PF22725">
    <property type="entry name" value="GFO_IDH_MocA_C3"/>
    <property type="match status" value="1"/>
</dbReference>
<keyword evidence="5" id="KW-1185">Reference proteome</keyword>
<name>A0A3N5E812_9ENTR</name>
<dbReference type="GO" id="GO:0016491">
    <property type="term" value="F:oxidoreductase activity"/>
    <property type="evidence" value="ECO:0007669"/>
    <property type="project" value="UniProtKB-KW"/>
</dbReference>